<keyword evidence="1" id="KW-0472">Membrane</keyword>
<keyword evidence="1" id="KW-0812">Transmembrane</keyword>
<keyword evidence="2" id="KW-0732">Signal</keyword>
<gene>
    <name evidence="3" type="ORF">AB6A40_004109</name>
</gene>
<organism evidence="3 4">
    <name type="scientific">Gnathostoma spinigerum</name>
    <dbReference type="NCBI Taxonomy" id="75299"/>
    <lineage>
        <taxon>Eukaryota</taxon>
        <taxon>Metazoa</taxon>
        <taxon>Ecdysozoa</taxon>
        <taxon>Nematoda</taxon>
        <taxon>Chromadorea</taxon>
        <taxon>Rhabditida</taxon>
        <taxon>Spirurina</taxon>
        <taxon>Gnathostomatomorpha</taxon>
        <taxon>Gnathostomatoidea</taxon>
        <taxon>Gnathostomatidae</taxon>
        <taxon>Gnathostoma</taxon>
    </lineage>
</organism>
<feature type="transmembrane region" description="Helical" evidence="1">
    <location>
        <begin position="146"/>
        <end position="167"/>
    </location>
</feature>
<evidence type="ECO:0000313" key="3">
    <source>
        <dbReference type="EMBL" id="MFH4977400.1"/>
    </source>
</evidence>
<reference evidence="3 4" key="1">
    <citation type="submission" date="2024-08" db="EMBL/GenBank/DDBJ databases">
        <title>Gnathostoma spinigerum genome.</title>
        <authorList>
            <person name="Gonzalez-Bertolin B."/>
            <person name="Monzon S."/>
            <person name="Zaballos A."/>
            <person name="Jimenez P."/>
            <person name="Dekumyoy P."/>
            <person name="Varona S."/>
            <person name="Cuesta I."/>
            <person name="Sumanam S."/>
            <person name="Adisakwattana P."/>
            <person name="Gasser R.B."/>
            <person name="Hernandez-Gonzalez A."/>
            <person name="Young N.D."/>
            <person name="Perteguer M.J."/>
        </authorList>
    </citation>
    <scope>NUCLEOTIDE SEQUENCE [LARGE SCALE GENOMIC DNA]</scope>
    <source>
        <strain evidence="3">AL3</strain>
        <tissue evidence="3">Liver</tissue>
    </source>
</reference>
<dbReference type="Proteomes" id="UP001608902">
    <property type="component" value="Unassembled WGS sequence"/>
</dbReference>
<sequence>MLSHHLFQLLSFSLKSILGATAHKTKELPEVMRRWQMVSGCLFITFPALFIVTSALVNTVILRQSSLRSMTAYRIIFLLNVFCSFHLLARLISGIMSFCNIKFDPAFNGVIGALLLSSWEASVAMVLVLAVFRATSIVKSTVDARWTYLQITVAVTYGLVCFIVFLTPEFTIDYDLNESTWNFVSNSASIATLSVVLTTVTLSTNFLMLLVYVATTIFIIQKVHF</sequence>
<dbReference type="EMBL" id="JBGFUD010002280">
    <property type="protein sequence ID" value="MFH4977400.1"/>
    <property type="molecule type" value="Genomic_DNA"/>
</dbReference>
<keyword evidence="4" id="KW-1185">Reference proteome</keyword>
<evidence type="ECO:0000256" key="1">
    <source>
        <dbReference type="SAM" id="Phobius"/>
    </source>
</evidence>
<feature type="transmembrane region" description="Helical" evidence="1">
    <location>
        <begin position="35"/>
        <end position="61"/>
    </location>
</feature>
<comment type="caution">
    <text evidence="3">The sequence shown here is derived from an EMBL/GenBank/DDBJ whole genome shotgun (WGS) entry which is preliminary data.</text>
</comment>
<feature type="transmembrane region" description="Helical" evidence="1">
    <location>
        <begin position="110"/>
        <end position="134"/>
    </location>
</feature>
<evidence type="ECO:0000256" key="2">
    <source>
        <dbReference type="SAM" id="SignalP"/>
    </source>
</evidence>
<feature type="transmembrane region" description="Helical" evidence="1">
    <location>
        <begin position="73"/>
        <end position="98"/>
    </location>
</feature>
<protein>
    <submittedName>
        <fullName evidence="3">Uncharacterized protein</fullName>
    </submittedName>
</protein>
<accession>A0ABD6EM90</accession>
<proteinExistence type="predicted"/>
<evidence type="ECO:0000313" key="4">
    <source>
        <dbReference type="Proteomes" id="UP001608902"/>
    </source>
</evidence>
<feature type="transmembrane region" description="Helical" evidence="1">
    <location>
        <begin position="187"/>
        <end position="220"/>
    </location>
</feature>
<dbReference type="SUPFAM" id="SSF81321">
    <property type="entry name" value="Family A G protein-coupled receptor-like"/>
    <property type="match status" value="1"/>
</dbReference>
<feature type="signal peptide" evidence="2">
    <location>
        <begin position="1"/>
        <end position="19"/>
    </location>
</feature>
<keyword evidence="1" id="KW-1133">Transmembrane helix</keyword>
<dbReference type="AlphaFoldDB" id="A0ABD6EM90"/>
<feature type="chain" id="PRO_5044868350" evidence="2">
    <location>
        <begin position="20"/>
        <end position="225"/>
    </location>
</feature>
<name>A0ABD6EM90_9BILA</name>